<evidence type="ECO:0000313" key="8">
    <source>
        <dbReference type="Proteomes" id="UP000070444"/>
    </source>
</evidence>
<organism evidence="7 8">
    <name type="scientific">Conidiobolus coronatus (strain ATCC 28846 / CBS 209.66 / NRRL 28638)</name>
    <name type="common">Delacroixia coronata</name>
    <dbReference type="NCBI Taxonomy" id="796925"/>
    <lineage>
        <taxon>Eukaryota</taxon>
        <taxon>Fungi</taxon>
        <taxon>Fungi incertae sedis</taxon>
        <taxon>Zoopagomycota</taxon>
        <taxon>Entomophthoromycotina</taxon>
        <taxon>Entomophthoromycetes</taxon>
        <taxon>Entomophthorales</taxon>
        <taxon>Ancylistaceae</taxon>
        <taxon>Conidiobolus</taxon>
    </lineage>
</organism>
<evidence type="ECO:0000256" key="2">
    <source>
        <dbReference type="ARBA" id="ARBA00022692"/>
    </source>
</evidence>
<keyword evidence="8" id="KW-1185">Reference proteome</keyword>
<evidence type="ECO:0000256" key="4">
    <source>
        <dbReference type="ARBA" id="ARBA00023136"/>
    </source>
</evidence>
<reference evidence="7 8" key="1">
    <citation type="journal article" date="2015" name="Genome Biol. Evol.">
        <title>Phylogenomic analyses indicate that early fungi evolved digesting cell walls of algal ancestors of land plants.</title>
        <authorList>
            <person name="Chang Y."/>
            <person name="Wang S."/>
            <person name="Sekimoto S."/>
            <person name="Aerts A.L."/>
            <person name="Choi C."/>
            <person name="Clum A."/>
            <person name="LaButti K.M."/>
            <person name="Lindquist E.A."/>
            <person name="Yee Ngan C."/>
            <person name="Ohm R.A."/>
            <person name="Salamov A.A."/>
            <person name="Grigoriev I.V."/>
            <person name="Spatafora J.W."/>
            <person name="Berbee M.L."/>
        </authorList>
    </citation>
    <scope>NUCLEOTIDE SEQUENCE [LARGE SCALE GENOMIC DNA]</scope>
    <source>
        <strain evidence="7 8">NRRL 28638</strain>
    </source>
</reference>
<feature type="transmembrane region" description="Helical" evidence="5">
    <location>
        <begin position="48"/>
        <end position="71"/>
    </location>
</feature>
<proteinExistence type="predicted"/>
<evidence type="ECO:0000256" key="3">
    <source>
        <dbReference type="ARBA" id="ARBA00022989"/>
    </source>
</evidence>
<dbReference type="GO" id="GO:0016020">
    <property type="term" value="C:membrane"/>
    <property type="evidence" value="ECO:0007669"/>
    <property type="project" value="UniProtKB-SubCell"/>
</dbReference>
<dbReference type="InterPro" id="IPR017452">
    <property type="entry name" value="GPCR_Rhodpsn_7TM"/>
</dbReference>
<comment type="subcellular location">
    <subcellularLocation>
        <location evidence="1">Membrane</location>
    </subcellularLocation>
</comment>
<protein>
    <recommendedName>
        <fullName evidence="6">G-protein coupled receptors family 1 profile domain-containing protein</fullName>
    </recommendedName>
</protein>
<dbReference type="EMBL" id="KQ964739">
    <property type="protein sequence ID" value="KXN66330.1"/>
    <property type="molecule type" value="Genomic_DNA"/>
</dbReference>
<keyword evidence="3 5" id="KW-1133">Transmembrane helix</keyword>
<evidence type="ECO:0000256" key="1">
    <source>
        <dbReference type="ARBA" id="ARBA00004370"/>
    </source>
</evidence>
<accession>A0A137NU77</accession>
<name>A0A137NU77_CONC2</name>
<keyword evidence="4 5" id="KW-0472">Membrane</keyword>
<sequence>MILVCYISITITVYKTFSKLNPKSDTLSESFSSGIPYTTYQRRIIYKLVVLILLYMICFVPGLAFTTFTTITAKRRDAVMDSISGIAFALALFVNAIFVLIYQREARDILLSMLPRWLYSSKSDFEPIGLRNIQI</sequence>
<dbReference type="AlphaFoldDB" id="A0A137NU77"/>
<evidence type="ECO:0000259" key="6">
    <source>
        <dbReference type="PROSITE" id="PS50262"/>
    </source>
</evidence>
<dbReference type="Gene3D" id="1.20.1070.10">
    <property type="entry name" value="Rhodopsin 7-helix transmembrane proteins"/>
    <property type="match status" value="1"/>
</dbReference>
<gene>
    <name evidence="7" type="ORF">CONCODRAFT_80521</name>
</gene>
<evidence type="ECO:0000256" key="5">
    <source>
        <dbReference type="SAM" id="Phobius"/>
    </source>
</evidence>
<feature type="transmembrane region" description="Helical" evidence="5">
    <location>
        <begin position="83"/>
        <end position="102"/>
    </location>
</feature>
<dbReference type="PROSITE" id="PS50262">
    <property type="entry name" value="G_PROTEIN_RECEP_F1_2"/>
    <property type="match status" value="1"/>
</dbReference>
<dbReference type="Proteomes" id="UP000070444">
    <property type="component" value="Unassembled WGS sequence"/>
</dbReference>
<keyword evidence="2 5" id="KW-0812">Transmembrane</keyword>
<dbReference type="SUPFAM" id="SSF81321">
    <property type="entry name" value="Family A G protein-coupled receptor-like"/>
    <property type="match status" value="1"/>
</dbReference>
<feature type="domain" description="G-protein coupled receptors family 1 profile" evidence="6">
    <location>
        <begin position="1"/>
        <end position="102"/>
    </location>
</feature>
<evidence type="ECO:0000313" key="7">
    <source>
        <dbReference type="EMBL" id="KXN66330.1"/>
    </source>
</evidence>